<proteinExistence type="predicted"/>
<gene>
    <name evidence="1" type="ORF">EcWSU1_04412</name>
</gene>
<dbReference type="EMBL" id="CP002886">
    <property type="protein sequence ID" value="AEW75839.1"/>
    <property type="molecule type" value="Genomic_DNA"/>
</dbReference>
<dbReference type="AlphaFoldDB" id="G8LKZ7"/>
<name>G8LKZ7_9ENTR</name>
<protein>
    <submittedName>
        <fullName evidence="1">Uncharacterized protein</fullName>
    </submittedName>
</protein>
<reference evidence="1 2" key="1">
    <citation type="journal article" date="2011" name="Stand. Genomic Sci.">
        <title>Complete genome of the onion pathogen Enterobacter cloacae EcWSU1.</title>
        <authorList>
            <person name="Humann J.L."/>
            <person name="Wildung M."/>
            <person name="Cheng C.H."/>
            <person name="Lee T."/>
            <person name="Stewart J.E."/>
            <person name="Drew J.C."/>
            <person name="Triplett E.W."/>
            <person name="Main D."/>
            <person name="Schroeder B.K."/>
        </authorList>
    </citation>
    <scope>NUCLEOTIDE SEQUENCE [LARGE SCALE GENOMIC DNA]</scope>
    <source>
        <strain evidence="1 2">EcWSU1</strain>
    </source>
</reference>
<dbReference type="HOGENOM" id="CLU_1145790_0_0_6"/>
<organism evidence="1 2">
    <name type="scientific">Enterobacter ludwigii</name>
    <dbReference type="NCBI Taxonomy" id="299767"/>
    <lineage>
        <taxon>Bacteria</taxon>
        <taxon>Pseudomonadati</taxon>
        <taxon>Pseudomonadota</taxon>
        <taxon>Gammaproteobacteria</taxon>
        <taxon>Enterobacterales</taxon>
        <taxon>Enterobacteriaceae</taxon>
        <taxon>Enterobacter</taxon>
        <taxon>Enterobacter cloacae complex</taxon>
    </lineage>
</organism>
<sequence length="242" mass="28035">MPGCAALTGPAESVNCLRQNTRANRRAVKQRRELLRVAPGGDVHRTSKRTRGIQRRIDFDDHAVGNNALLDKLFGFRRGHFRNTLAFAVENTAYVREQNQVRAQRSRQSRCRLVCIDVHQFALFGHPDRAHHRQESSFQQHVNQLRRTRLCQSNVSELFVELGHFYAVTIAQTQTDRGDMVFLRPRQQRFVRRPRQGTGNNINLVSRRDAQAIFLFHRQVEPFHQLINHAAAAVHNHQRTLV</sequence>
<evidence type="ECO:0000313" key="1">
    <source>
        <dbReference type="EMBL" id="AEW75839.1"/>
    </source>
</evidence>
<evidence type="ECO:0000313" key="2">
    <source>
        <dbReference type="Proteomes" id="UP000007838"/>
    </source>
</evidence>
<dbReference type="KEGG" id="eec:EcWSU1_04412"/>
<dbReference type="Proteomes" id="UP000007838">
    <property type="component" value="Chromosome"/>
</dbReference>
<accession>G8LKZ7</accession>